<gene>
    <name evidence="9" type="ORF">C4S77_07120</name>
</gene>
<feature type="transmembrane region" description="Helical" evidence="8">
    <location>
        <begin position="105"/>
        <end position="125"/>
    </location>
</feature>
<reference evidence="9 10" key="1">
    <citation type="submission" date="2018-02" db="EMBL/GenBank/DDBJ databases">
        <title>Genome sequences of Apibacter spp., gut symbionts of Asian honey bees.</title>
        <authorList>
            <person name="Kwong W.K."/>
            <person name="Steele M.I."/>
            <person name="Moran N.A."/>
        </authorList>
    </citation>
    <scope>NUCLEOTIDE SEQUENCE [LARGE SCALE GENOMIC DNA]</scope>
    <source>
        <strain evidence="10">wkB301</strain>
    </source>
</reference>
<evidence type="ECO:0000256" key="6">
    <source>
        <dbReference type="ARBA" id="ARBA00023136"/>
    </source>
</evidence>
<dbReference type="GO" id="GO:0005886">
    <property type="term" value="C:plasma membrane"/>
    <property type="evidence" value="ECO:0007669"/>
    <property type="project" value="UniProtKB-SubCell"/>
</dbReference>
<dbReference type="Pfam" id="PF03006">
    <property type="entry name" value="HlyIII"/>
    <property type="match status" value="1"/>
</dbReference>
<evidence type="ECO:0000313" key="9">
    <source>
        <dbReference type="EMBL" id="PQL91575.1"/>
    </source>
</evidence>
<accession>A0A2S8AAG1</accession>
<organism evidence="9 10">
    <name type="scientific">Apibacter adventoris</name>
    <dbReference type="NCBI Taxonomy" id="1679466"/>
    <lineage>
        <taxon>Bacteria</taxon>
        <taxon>Pseudomonadati</taxon>
        <taxon>Bacteroidota</taxon>
        <taxon>Flavobacteriia</taxon>
        <taxon>Flavobacteriales</taxon>
        <taxon>Weeksellaceae</taxon>
        <taxon>Apibacter</taxon>
    </lineage>
</organism>
<feature type="transmembrane region" description="Helical" evidence="8">
    <location>
        <begin position="132"/>
        <end position="152"/>
    </location>
</feature>
<keyword evidence="3" id="KW-1003">Cell membrane</keyword>
<keyword evidence="7" id="KW-0862">Zinc</keyword>
<keyword evidence="5 8" id="KW-1133">Transmembrane helix</keyword>
<feature type="binding site" evidence="7">
    <location>
        <position position="64"/>
    </location>
    <ligand>
        <name>Zn(2+)</name>
        <dbReference type="ChEBI" id="CHEBI:29105"/>
    </ligand>
</feature>
<feature type="transmembrane region" description="Helical" evidence="8">
    <location>
        <begin position="78"/>
        <end position="99"/>
    </location>
</feature>
<sequence length="208" mass="23598">MIKIAKDKHELLNTVSHATGIVLGIVGLIFLLIKNRSITAYSTLSIWMYGISIIILYTSSTIYHLFSNEKMKRKARILDHMSIYLLIAGTYTPICLITLANNSGWTLFFIVWTIATIGVIMKVFLTGKVDKLSLFLYLAMGWMIIFDIKNVIELMASYALLYLVIGGVFYTLGTIFYAIEKIPYSHFIWHLFVLGGSTAHYVMVYSIV</sequence>
<protein>
    <submittedName>
        <fullName evidence="9">Hemolysin III family protein</fullName>
    </submittedName>
</protein>
<comment type="caution">
    <text evidence="9">The sequence shown here is derived from an EMBL/GenBank/DDBJ whole genome shotgun (WGS) entry which is preliminary data.</text>
</comment>
<dbReference type="NCBIfam" id="TIGR01065">
    <property type="entry name" value="hlyIII"/>
    <property type="match status" value="1"/>
</dbReference>
<dbReference type="InterPro" id="IPR004254">
    <property type="entry name" value="AdipoR/HlyIII-related"/>
</dbReference>
<evidence type="ECO:0000256" key="1">
    <source>
        <dbReference type="ARBA" id="ARBA00004651"/>
    </source>
</evidence>
<keyword evidence="10" id="KW-1185">Reference proteome</keyword>
<dbReference type="InterPro" id="IPR005744">
    <property type="entry name" value="Hy-lIII"/>
</dbReference>
<feature type="transmembrane region" description="Helical" evidence="8">
    <location>
        <begin position="12"/>
        <end position="33"/>
    </location>
</feature>
<feature type="binding site" evidence="7">
    <location>
        <position position="190"/>
    </location>
    <ligand>
        <name>Zn(2+)</name>
        <dbReference type="ChEBI" id="CHEBI:29105"/>
    </ligand>
</feature>
<proteinExistence type="inferred from homology"/>
<comment type="similarity">
    <text evidence="2">Belongs to the UPF0073 (Hly-III) family.</text>
</comment>
<feature type="binding site" evidence="7">
    <location>
        <position position="186"/>
    </location>
    <ligand>
        <name>Zn(2+)</name>
        <dbReference type="ChEBI" id="CHEBI:29105"/>
    </ligand>
</feature>
<dbReference type="RefSeq" id="WP_105246968.1">
    <property type="nucleotide sequence ID" value="NZ_PSZM01000040.1"/>
</dbReference>
<keyword evidence="4 8" id="KW-0812">Transmembrane</keyword>
<keyword evidence="6 8" id="KW-0472">Membrane</keyword>
<dbReference type="PANTHER" id="PTHR20855">
    <property type="entry name" value="ADIPOR/PROGESTIN RECEPTOR-RELATED"/>
    <property type="match status" value="1"/>
</dbReference>
<feature type="transmembrane region" description="Helical" evidence="8">
    <location>
        <begin position="45"/>
        <end position="66"/>
    </location>
</feature>
<dbReference type="EMBL" id="PSZM01000040">
    <property type="protein sequence ID" value="PQL91575.1"/>
    <property type="molecule type" value="Genomic_DNA"/>
</dbReference>
<feature type="transmembrane region" description="Helical" evidence="8">
    <location>
        <begin position="186"/>
        <end position="207"/>
    </location>
</feature>
<dbReference type="AlphaFoldDB" id="A0A2S8AAG1"/>
<evidence type="ECO:0000256" key="2">
    <source>
        <dbReference type="ARBA" id="ARBA00008488"/>
    </source>
</evidence>
<dbReference type="PANTHER" id="PTHR20855:SF3">
    <property type="entry name" value="LD03007P"/>
    <property type="match status" value="1"/>
</dbReference>
<evidence type="ECO:0000256" key="8">
    <source>
        <dbReference type="SAM" id="Phobius"/>
    </source>
</evidence>
<evidence type="ECO:0000256" key="3">
    <source>
        <dbReference type="ARBA" id="ARBA00022475"/>
    </source>
</evidence>
<feature type="transmembrane region" description="Helical" evidence="8">
    <location>
        <begin position="158"/>
        <end position="179"/>
    </location>
</feature>
<evidence type="ECO:0000256" key="7">
    <source>
        <dbReference type="PIRSR" id="PIRSR604254-1"/>
    </source>
</evidence>
<dbReference type="Proteomes" id="UP000238042">
    <property type="component" value="Unassembled WGS sequence"/>
</dbReference>
<dbReference type="OrthoDB" id="9813689at2"/>
<name>A0A2S8AAG1_9FLAO</name>
<evidence type="ECO:0000256" key="5">
    <source>
        <dbReference type="ARBA" id="ARBA00022989"/>
    </source>
</evidence>
<comment type="subcellular location">
    <subcellularLocation>
        <location evidence="1">Cell membrane</location>
        <topology evidence="1">Multi-pass membrane protein</topology>
    </subcellularLocation>
</comment>
<evidence type="ECO:0000256" key="4">
    <source>
        <dbReference type="ARBA" id="ARBA00022692"/>
    </source>
</evidence>
<dbReference type="GO" id="GO:0140911">
    <property type="term" value="F:pore-forming activity"/>
    <property type="evidence" value="ECO:0007669"/>
    <property type="project" value="InterPro"/>
</dbReference>
<dbReference type="GO" id="GO:0046872">
    <property type="term" value="F:metal ion binding"/>
    <property type="evidence" value="ECO:0007669"/>
    <property type="project" value="UniProtKB-KW"/>
</dbReference>
<keyword evidence="7" id="KW-0479">Metal-binding</keyword>
<evidence type="ECO:0000313" key="10">
    <source>
        <dbReference type="Proteomes" id="UP000238042"/>
    </source>
</evidence>